<sequence>MSAEPALDRAALKLHLHAAYGMQVETLSFLSAGTLPAYRADGPGGRFFIKIVPGTRSGVQAAQRLASEAVLLHELNQIGDPLRVPRLLPTRDGADLSTCGTFRVAVFTWIEAVNLGSTWEDALPELADLLGHLHAHTSDVTARLQHFPCPPEDFALPFEVALLKDLSNLAHLSRTARPGMLLLRDLLLEHEATVRHHLKHARALRVQALSRPQSFVLCHTDAHGGNVMRDANEQLWLVDWEMARLAPPEHDLWMLLVRRPEVLPAYHSAVGRTQPLSPDVLSFYVLRRVLEDLAVDVNAIMHEHTRDEDDAETLDILSRFVLPALDQAEQDCRSVGQVVPPH</sequence>
<comment type="caution">
    <text evidence="2">The sequence shown here is derived from an EMBL/GenBank/DDBJ whole genome shotgun (WGS) entry which is preliminary data.</text>
</comment>
<dbReference type="Pfam" id="PF01636">
    <property type="entry name" value="APH"/>
    <property type="match status" value="1"/>
</dbReference>
<feature type="domain" description="Aminoglycoside phosphotransferase" evidence="1">
    <location>
        <begin position="28"/>
        <end position="267"/>
    </location>
</feature>
<dbReference type="Gene3D" id="3.30.200.20">
    <property type="entry name" value="Phosphorylase Kinase, domain 1"/>
    <property type="match status" value="1"/>
</dbReference>
<protein>
    <recommendedName>
        <fullName evidence="1">Aminoglycoside phosphotransferase domain-containing protein</fullName>
    </recommendedName>
</protein>
<dbReference type="EMBL" id="BMPP01000001">
    <property type="protein sequence ID" value="GGK11040.1"/>
    <property type="molecule type" value="Genomic_DNA"/>
</dbReference>
<dbReference type="SUPFAM" id="SSF56112">
    <property type="entry name" value="Protein kinase-like (PK-like)"/>
    <property type="match status" value="1"/>
</dbReference>
<dbReference type="RefSeq" id="WP_189003427.1">
    <property type="nucleotide sequence ID" value="NZ_BMPP01000001.1"/>
</dbReference>
<dbReference type="Proteomes" id="UP000647587">
    <property type="component" value="Unassembled WGS sequence"/>
</dbReference>
<dbReference type="Gene3D" id="1.10.510.10">
    <property type="entry name" value="Transferase(Phosphotransferase) domain 1"/>
    <property type="match status" value="1"/>
</dbReference>
<gene>
    <name evidence="2" type="ORF">GCM10008955_00390</name>
</gene>
<dbReference type="InterPro" id="IPR051678">
    <property type="entry name" value="AGP_Transferase"/>
</dbReference>
<proteinExistence type="predicted"/>
<evidence type="ECO:0000259" key="1">
    <source>
        <dbReference type="Pfam" id="PF01636"/>
    </source>
</evidence>
<reference evidence="3" key="1">
    <citation type="journal article" date="2019" name="Int. J. Syst. Evol. Microbiol.">
        <title>The Global Catalogue of Microorganisms (GCM) 10K type strain sequencing project: providing services to taxonomists for standard genome sequencing and annotation.</title>
        <authorList>
            <consortium name="The Broad Institute Genomics Platform"/>
            <consortium name="The Broad Institute Genome Sequencing Center for Infectious Disease"/>
            <person name="Wu L."/>
            <person name="Ma J."/>
        </authorList>
    </citation>
    <scope>NUCLEOTIDE SEQUENCE [LARGE SCALE GENOMIC DNA]</scope>
    <source>
        <strain evidence="3">JCM 30331</strain>
    </source>
</reference>
<accession>A0ABQ2EGL7</accession>
<organism evidence="2 3">
    <name type="scientific">Deinococcus malanensis</name>
    <dbReference type="NCBI Taxonomy" id="1706855"/>
    <lineage>
        <taxon>Bacteria</taxon>
        <taxon>Thermotogati</taxon>
        <taxon>Deinococcota</taxon>
        <taxon>Deinococci</taxon>
        <taxon>Deinococcales</taxon>
        <taxon>Deinococcaceae</taxon>
        <taxon>Deinococcus</taxon>
    </lineage>
</organism>
<dbReference type="PANTHER" id="PTHR21310">
    <property type="entry name" value="AMINOGLYCOSIDE PHOSPHOTRANSFERASE-RELATED-RELATED"/>
    <property type="match status" value="1"/>
</dbReference>
<dbReference type="InterPro" id="IPR011009">
    <property type="entry name" value="Kinase-like_dom_sf"/>
</dbReference>
<dbReference type="InterPro" id="IPR002575">
    <property type="entry name" value="Aminoglycoside_PTrfase"/>
</dbReference>
<evidence type="ECO:0000313" key="3">
    <source>
        <dbReference type="Proteomes" id="UP000647587"/>
    </source>
</evidence>
<evidence type="ECO:0000313" key="2">
    <source>
        <dbReference type="EMBL" id="GGK11040.1"/>
    </source>
</evidence>
<name>A0ABQ2EGL7_9DEIO</name>
<dbReference type="Gene3D" id="1.20.58.840">
    <property type="match status" value="1"/>
</dbReference>
<keyword evidence="3" id="KW-1185">Reference proteome</keyword>